<dbReference type="SUPFAM" id="SSF54373">
    <property type="entry name" value="FAD-linked reductases, C-terminal domain"/>
    <property type="match status" value="1"/>
</dbReference>
<keyword evidence="3" id="KW-0274">FAD</keyword>
<dbReference type="GO" id="GO:0016614">
    <property type="term" value="F:oxidoreductase activity, acting on CH-OH group of donors"/>
    <property type="evidence" value="ECO:0007669"/>
    <property type="project" value="InterPro"/>
</dbReference>
<dbReference type="InterPro" id="IPR036188">
    <property type="entry name" value="FAD/NAD-bd_sf"/>
</dbReference>
<evidence type="ECO:0000259" key="4">
    <source>
        <dbReference type="Pfam" id="PF00732"/>
    </source>
</evidence>
<feature type="domain" description="Glucose-methanol-choline oxidoreductase N-terminal" evidence="4">
    <location>
        <begin position="43"/>
        <end position="366"/>
    </location>
</feature>
<accession>A0AAN6NFY2</accession>
<dbReference type="InterPro" id="IPR007867">
    <property type="entry name" value="GMC_OxRtase_C"/>
</dbReference>
<comment type="caution">
    <text evidence="6">The sequence shown here is derived from an EMBL/GenBank/DDBJ whole genome shotgun (WGS) entry which is preliminary data.</text>
</comment>
<sequence length="620" mass="64729">MKLYFPTIAAILAPDALADSSKQRSQRRLFSSAFGYPGVNASYDYVVIGGGTAGLTLASRLAAHASVAVIEAGTFAETTNGNNSVVPLLSLTGIGFIDATASFTPQPLMDWSLLSQPIAGAAGRQIHYAQGKALGGSSTINTMSYIRSTKSAYARWAEIAGDTSYNWDAMLPFLRRSVHLTPPNQAQRNNTNVTVGIDNSVFDAAGGPLEVSWNNWVDPTLTWLAKAVEQGAGLPVSTTGFASGTLAGHGAWAPGTIDPERATRSDSETSFLRAAIKDTSLVVYPLTQATNILFDGSSPPKAVGVKVSSLGAEYTVAATKEVVLSAGVFHSPQLLMVSGVGPPATLRSLSIPVVSALPGVGQNLQDPIQIFAAYPLTTPSGQTLTAHPALRPTYLKQYLENGGGPYSSAAGFLAFERIPFSYRARLSNATQAKLAAFANDWPEVAYVAGSFVGPNLTTVGTMAAFLPLAFSRGNVSISSASMEKPPIIDLDWFSDPADMELALTALKRLRNDIWQSAAANGVKAGPELLPGAAMETDAQLEDFVRTQALTIWHASGTCAMGQAAGAATGKAVVDSAGRVFGVAGLRVCDASVFPFVLPGYPQAGVYALAEKMADALLKGA</sequence>
<dbReference type="InterPro" id="IPR000172">
    <property type="entry name" value="GMC_OxRdtase_N"/>
</dbReference>
<dbReference type="Gene3D" id="3.50.50.60">
    <property type="entry name" value="FAD/NAD(P)-binding domain"/>
    <property type="match status" value="1"/>
</dbReference>
<comment type="cofactor">
    <cofactor evidence="3">
        <name>FAD</name>
        <dbReference type="ChEBI" id="CHEBI:57692"/>
    </cofactor>
</comment>
<evidence type="ECO:0000259" key="5">
    <source>
        <dbReference type="Pfam" id="PF05199"/>
    </source>
</evidence>
<keyword evidence="3" id="KW-0285">Flavoprotein</keyword>
<keyword evidence="7" id="KW-1185">Reference proteome</keyword>
<gene>
    <name evidence="6" type="ORF">QBC46DRAFT_442190</name>
</gene>
<feature type="domain" description="Glucose-methanol-choline oxidoreductase C-terminal" evidence="5">
    <location>
        <begin position="470"/>
        <end position="609"/>
    </location>
</feature>
<evidence type="ECO:0000256" key="1">
    <source>
        <dbReference type="ARBA" id="ARBA00010790"/>
    </source>
</evidence>
<dbReference type="Pfam" id="PF05199">
    <property type="entry name" value="GMC_oxred_C"/>
    <property type="match status" value="1"/>
</dbReference>
<feature type="binding site" evidence="3">
    <location>
        <begin position="552"/>
        <end position="553"/>
    </location>
    <ligand>
        <name>FAD</name>
        <dbReference type="ChEBI" id="CHEBI:57692"/>
    </ligand>
</feature>
<feature type="binding site" evidence="3">
    <location>
        <begin position="601"/>
        <end position="602"/>
    </location>
    <ligand>
        <name>FAD</name>
        <dbReference type="ChEBI" id="CHEBI:57692"/>
    </ligand>
</feature>
<dbReference type="SUPFAM" id="SSF51905">
    <property type="entry name" value="FAD/NAD(P)-binding domain"/>
    <property type="match status" value="1"/>
</dbReference>
<evidence type="ECO:0000256" key="3">
    <source>
        <dbReference type="PIRSR" id="PIRSR000137-2"/>
    </source>
</evidence>
<dbReference type="PANTHER" id="PTHR11552:SF138">
    <property type="entry name" value="DEHYDROGENASE PKFF-RELATED"/>
    <property type="match status" value="1"/>
</dbReference>
<reference evidence="7" key="1">
    <citation type="journal article" date="2023" name="Mol. Phylogenet. Evol.">
        <title>Genome-scale phylogeny and comparative genomics of the fungal order Sordariales.</title>
        <authorList>
            <person name="Hensen N."/>
            <person name="Bonometti L."/>
            <person name="Westerberg I."/>
            <person name="Brannstrom I.O."/>
            <person name="Guillou S."/>
            <person name="Cros-Aarteil S."/>
            <person name="Calhoun S."/>
            <person name="Haridas S."/>
            <person name="Kuo A."/>
            <person name="Mondo S."/>
            <person name="Pangilinan J."/>
            <person name="Riley R."/>
            <person name="LaButti K."/>
            <person name="Andreopoulos B."/>
            <person name="Lipzen A."/>
            <person name="Chen C."/>
            <person name="Yan M."/>
            <person name="Daum C."/>
            <person name="Ng V."/>
            <person name="Clum A."/>
            <person name="Steindorff A."/>
            <person name="Ohm R.A."/>
            <person name="Martin F."/>
            <person name="Silar P."/>
            <person name="Natvig D.O."/>
            <person name="Lalanne C."/>
            <person name="Gautier V."/>
            <person name="Ament-Velasquez S.L."/>
            <person name="Kruys A."/>
            <person name="Hutchinson M.I."/>
            <person name="Powell A.J."/>
            <person name="Barry K."/>
            <person name="Miller A.N."/>
            <person name="Grigoriev I.V."/>
            <person name="Debuchy R."/>
            <person name="Gladieux P."/>
            <person name="Hiltunen Thoren M."/>
            <person name="Johannesson H."/>
        </authorList>
    </citation>
    <scope>NUCLEOTIDE SEQUENCE [LARGE SCALE GENOMIC DNA]</scope>
    <source>
        <strain evidence="7">CBS 340.73</strain>
    </source>
</reference>
<evidence type="ECO:0000313" key="7">
    <source>
        <dbReference type="Proteomes" id="UP001303473"/>
    </source>
</evidence>
<dbReference type="Proteomes" id="UP001303473">
    <property type="component" value="Unassembled WGS sequence"/>
</dbReference>
<proteinExistence type="inferred from homology"/>
<evidence type="ECO:0000313" key="6">
    <source>
        <dbReference type="EMBL" id="KAK3944396.1"/>
    </source>
</evidence>
<dbReference type="PANTHER" id="PTHR11552">
    <property type="entry name" value="GLUCOSE-METHANOL-CHOLINE GMC OXIDOREDUCTASE"/>
    <property type="match status" value="1"/>
</dbReference>
<keyword evidence="2" id="KW-0325">Glycoprotein</keyword>
<dbReference type="InterPro" id="IPR012132">
    <property type="entry name" value="GMC_OxRdtase"/>
</dbReference>
<dbReference type="EMBL" id="MU853760">
    <property type="protein sequence ID" value="KAK3944396.1"/>
    <property type="molecule type" value="Genomic_DNA"/>
</dbReference>
<evidence type="ECO:0008006" key="8">
    <source>
        <dbReference type="Google" id="ProtNLM"/>
    </source>
</evidence>
<dbReference type="Pfam" id="PF00732">
    <property type="entry name" value="GMC_oxred_N"/>
    <property type="match status" value="1"/>
</dbReference>
<name>A0AAN6NFY2_9PEZI</name>
<comment type="similarity">
    <text evidence="1">Belongs to the GMC oxidoreductase family.</text>
</comment>
<protein>
    <recommendedName>
        <fullName evidence="8">GMC oxidoreductase</fullName>
    </recommendedName>
</protein>
<dbReference type="AlphaFoldDB" id="A0AAN6NFY2"/>
<dbReference type="PIRSF" id="PIRSF000137">
    <property type="entry name" value="Alcohol_oxidase"/>
    <property type="match status" value="1"/>
</dbReference>
<dbReference type="GO" id="GO:0050660">
    <property type="term" value="F:flavin adenine dinucleotide binding"/>
    <property type="evidence" value="ECO:0007669"/>
    <property type="project" value="InterPro"/>
</dbReference>
<dbReference type="Gene3D" id="3.30.560.10">
    <property type="entry name" value="Glucose Oxidase, domain 3"/>
    <property type="match status" value="1"/>
</dbReference>
<dbReference type="GO" id="GO:0044550">
    <property type="term" value="P:secondary metabolite biosynthetic process"/>
    <property type="evidence" value="ECO:0007669"/>
    <property type="project" value="TreeGrafter"/>
</dbReference>
<evidence type="ECO:0000256" key="2">
    <source>
        <dbReference type="ARBA" id="ARBA00023180"/>
    </source>
</evidence>
<organism evidence="6 7">
    <name type="scientific">Diplogelasinospora grovesii</name>
    <dbReference type="NCBI Taxonomy" id="303347"/>
    <lineage>
        <taxon>Eukaryota</taxon>
        <taxon>Fungi</taxon>
        <taxon>Dikarya</taxon>
        <taxon>Ascomycota</taxon>
        <taxon>Pezizomycotina</taxon>
        <taxon>Sordariomycetes</taxon>
        <taxon>Sordariomycetidae</taxon>
        <taxon>Sordariales</taxon>
        <taxon>Diplogelasinosporaceae</taxon>
        <taxon>Diplogelasinospora</taxon>
    </lineage>
</organism>